<evidence type="ECO:0000256" key="4">
    <source>
        <dbReference type="ARBA" id="ARBA00022692"/>
    </source>
</evidence>
<accession>A0A662ZCV8</accession>
<reference evidence="9 10" key="1">
    <citation type="submission" date="2016-10" db="EMBL/GenBank/DDBJ databases">
        <authorList>
            <person name="Varghese N."/>
            <person name="Submissions S."/>
        </authorList>
    </citation>
    <scope>NUCLEOTIDE SEQUENCE [LARGE SCALE GENOMIC DNA]</scope>
    <source>
        <strain evidence="9 10">22B</strain>
    </source>
</reference>
<gene>
    <name evidence="9" type="ORF">SAMN04487865_105913</name>
</gene>
<protein>
    <submittedName>
        <fullName evidence="9">Cell division protein FtsL</fullName>
    </submittedName>
</protein>
<dbReference type="InterPro" id="IPR011922">
    <property type="entry name" value="Cell_div_FtsL"/>
</dbReference>
<keyword evidence="4" id="KW-0812">Transmembrane</keyword>
<evidence type="ECO:0000313" key="10">
    <source>
        <dbReference type="Proteomes" id="UP000243374"/>
    </source>
</evidence>
<keyword evidence="10" id="KW-1185">Reference proteome</keyword>
<keyword evidence="6" id="KW-0472">Membrane</keyword>
<dbReference type="Proteomes" id="UP000243374">
    <property type="component" value="Unassembled WGS sequence"/>
</dbReference>
<keyword evidence="7" id="KW-0131">Cell cycle</keyword>
<feature type="compositionally biased region" description="Basic and acidic residues" evidence="8">
    <location>
        <begin position="1"/>
        <end position="12"/>
    </location>
</feature>
<feature type="region of interest" description="Disordered" evidence="8">
    <location>
        <begin position="1"/>
        <end position="60"/>
    </location>
</feature>
<sequence length="202" mass="22893">MQESSALRKLEEDNLPVEEEREPQFGDRSTHKHKANSKLQTPDVAKIQLSAPKEEKKEKQTVVTEVTEQRILRIANADSQNDGLSPEILAIPLYTGQLDSAKKSALVPTILKDVFAHSLSFVLILVATCLSVYKVHIVQQTRDITIQLNEVISKNELMHREWLSLLSEREVLTEYSVVRKSAINKLAMVQPKTEDEVVIDLR</sequence>
<evidence type="ECO:0000256" key="7">
    <source>
        <dbReference type="ARBA" id="ARBA00023306"/>
    </source>
</evidence>
<dbReference type="GO" id="GO:0005886">
    <property type="term" value="C:plasma membrane"/>
    <property type="evidence" value="ECO:0007669"/>
    <property type="project" value="UniProtKB-SubCell"/>
</dbReference>
<evidence type="ECO:0000256" key="6">
    <source>
        <dbReference type="ARBA" id="ARBA00023136"/>
    </source>
</evidence>
<proteinExistence type="predicted"/>
<keyword evidence="2" id="KW-1003">Cell membrane</keyword>
<organism evidence="9 10">
    <name type="scientific">Succinivibrio dextrinosolvens</name>
    <dbReference type="NCBI Taxonomy" id="83771"/>
    <lineage>
        <taxon>Bacteria</taxon>
        <taxon>Pseudomonadati</taxon>
        <taxon>Pseudomonadota</taxon>
        <taxon>Gammaproteobacteria</taxon>
        <taxon>Aeromonadales</taxon>
        <taxon>Succinivibrionaceae</taxon>
        <taxon>Succinivibrio</taxon>
    </lineage>
</organism>
<evidence type="ECO:0000256" key="2">
    <source>
        <dbReference type="ARBA" id="ARBA00022475"/>
    </source>
</evidence>
<evidence type="ECO:0000256" key="3">
    <source>
        <dbReference type="ARBA" id="ARBA00022618"/>
    </source>
</evidence>
<keyword evidence="5" id="KW-1133">Transmembrane helix</keyword>
<dbReference type="EMBL" id="FOSF01000059">
    <property type="protein sequence ID" value="SFK35243.1"/>
    <property type="molecule type" value="Genomic_DNA"/>
</dbReference>
<name>A0A662ZCV8_9GAMM</name>
<dbReference type="RefSeq" id="WP_074841449.1">
    <property type="nucleotide sequence ID" value="NZ_CP047056.1"/>
</dbReference>
<dbReference type="AlphaFoldDB" id="A0A662ZCV8"/>
<evidence type="ECO:0000313" key="9">
    <source>
        <dbReference type="EMBL" id="SFK35243.1"/>
    </source>
</evidence>
<evidence type="ECO:0000256" key="8">
    <source>
        <dbReference type="SAM" id="MobiDB-lite"/>
    </source>
</evidence>
<keyword evidence="3 9" id="KW-0132">Cell division</keyword>
<dbReference type="GO" id="GO:0051301">
    <property type="term" value="P:cell division"/>
    <property type="evidence" value="ECO:0007669"/>
    <property type="project" value="UniProtKB-KW"/>
</dbReference>
<comment type="subcellular location">
    <subcellularLocation>
        <location evidence="1">Cell membrane</location>
        <topology evidence="1">Single-pass type II membrane protein</topology>
    </subcellularLocation>
</comment>
<evidence type="ECO:0000256" key="1">
    <source>
        <dbReference type="ARBA" id="ARBA00004401"/>
    </source>
</evidence>
<dbReference type="OrthoDB" id="7069178at2"/>
<dbReference type="Pfam" id="PF04999">
    <property type="entry name" value="FtsL"/>
    <property type="match status" value="1"/>
</dbReference>
<evidence type="ECO:0000256" key="5">
    <source>
        <dbReference type="ARBA" id="ARBA00022989"/>
    </source>
</evidence>